<keyword evidence="2" id="KW-1185">Reference proteome</keyword>
<sequence length="153" mass="18161">MRYSVWSKFCLCPDTKDEFPELEHFAEKEIGYILEDLLFRDVRSLVQEEVKSPVKNYHGEKIHTTKFTFTLSHTDDVYKLQVYPRRGHVDKWHLYITNYDIQYTRNGLDIPCSKYEGVYSLSSMLEHLESLPREERVQKILCYAPALVFESGK</sequence>
<evidence type="ECO:0000313" key="1">
    <source>
        <dbReference type="EMBL" id="SHO33073.1"/>
    </source>
</evidence>
<dbReference type="RefSeq" id="YP_009328945.1">
    <property type="nucleotide sequence ID" value="NC_032108.1"/>
</dbReference>
<dbReference type="EMBL" id="LT671577">
    <property type="protein sequence ID" value="SHO33073.1"/>
    <property type="molecule type" value="Genomic_DNA"/>
</dbReference>
<accession>A0A1M7XTR4</accession>
<proteinExistence type="predicted"/>
<evidence type="ECO:0000313" key="2">
    <source>
        <dbReference type="Proteomes" id="UP000201465"/>
    </source>
</evidence>
<reference evidence="1 2" key="1">
    <citation type="submission" date="2016-11" db="EMBL/GenBank/DDBJ databases">
        <authorList>
            <consortium name="Urmite Genomes"/>
        </authorList>
    </citation>
    <scope>NUCLEOTIDE SEQUENCE [LARGE SCALE GENOMIC DNA]</scope>
    <source>
        <strain evidence="1 2">A11</strain>
    </source>
</reference>
<organism evidence="1 2">
    <name type="scientific">Cedratvirus A11</name>
    <dbReference type="NCBI Taxonomy" id="1903266"/>
    <lineage>
        <taxon>Viruses</taxon>
        <taxon>Pithoviruses</taxon>
        <taxon>Orthocedratvirinae</taxon>
        <taxon>Alphacedratvirus</taxon>
        <taxon>Alphacedratvirus aljazairmassiliense</taxon>
    </lineage>
</organism>
<dbReference type="KEGG" id="vg:30523374"/>
<name>A0A1M7XTR4_9VIRU</name>
<gene>
    <name evidence="1" type="ORF">BQ3484_5</name>
</gene>
<protein>
    <submittedName>
        <fullName evidence="1">Uncharacterized protein</fullName>
    </submittedName>
</protein>
<dbReference type="Proteomes" id="UP000201465">
    <property type="component" value="Segment"/>
</dbReference>
<dbReference type="GeneID" id="30523374"/>